<name>A0ABY7CWC2_9BASI</name>
<feature type="compositionally biased region" description="Low complexity" evidence="1">
    <location>
        <begin position="98"/>
        <end position="111"/>
    </location>
</feature>
<feature type="compositionally biased region" description="Basic and acidic residues" evidence="1">
    <location>
        <begin position="77"/>
        <end position="87"/>
    </location>
</feature>
<protein>
    <submittedName>
        <fullName evidence="3">Uncharacterized protein</fullName>
    </submittedName>
</protein>
<evidence type="ECO:0000256" key="2">
    <source>
        <dbReference type="SAM" id="SignalP"/>
    </source>
</evidence>
<feature type="region of interest" description="Disordered" evidence="1">
    <location>
        <begin position="36"/>
        <end position="111"/>
    </location>
</feature>
<evidence type="ECO:0000256" key="1">
    <source>
        <dbReference type="SAM" id="MobiDB-lite"/>
    </source>
</evidence>
<feature type="signal peptide" evidence="2">
    <location>
        <begin position="1"/>
        <end position="22"/>
    </location>
</feature>
<gene>
    <name evidence="3" type="ORF">PtA15_10A699</name>
</gene>
<sequence length="111" mass="10793">MSFKNLSILLLVAVGSIHNTMAYPAAPESTTSVLADTTTAPKPAGTIGTAGTTGTSGTAGTGAILAEKPGALGSPTDPKDKDKDPLGAKKTAAGKESAAATKIKAAGITLN</sequence>
<keyword evidence="2" id="KW-0732">Signal</keyword>
<accession>A0ABY7CWC2</accession>
<evidence type="ECO:0000313" key="3">
    <source>
        <dbReference type="EMBL" id="WAQ89275.1"/>
    </source>
</evidence>
<dbReference type="RefSeq" id="XP_053024830.1">
    <property type="nucleotide sequence ID" value="XM_053160901.1"/>
</dbReference>
<feature type="compositionally biased region" description="Low complexity" evidence="1">
    <location>
        <begin position="37"/>
        <end position="63"/>
    </location>
</feature>
<keyword evidence="4" id="KW-1185">Reference proteome</keyword>
<organism evidence="3 4">
    <name type="scientific">Puccinia triticina</name>
    <dbReference type="NCBI Taxonomy" id="208348"/>
    <lineage>
        <taxon>Eukaryota</taxon>
        <taxon>Fungi</taxon>
        <taxon>Dikarya</taxon>
        <taxon>Basidiomycota</taxon>
        <taxon>Pucciniomycotina</taxon>
        <taxon>Pucciniomycetes</taxon>
        <taxon>Pucciniales</taxon>
        <taxon>Pucciniaceae</taxon>
        <taxon>Puccinia</taxon>
    </lineage>
</organism>
<dbReference type="GeneID" id="77801796"/>
<feature type="chain" id="PRO_5047273367" evidence="2">
    <location>
        <begin position="23"/>
        <end position="111"/>
    </location>
</feature>
<proteinExistence type="predicted"/>
<evidence type="ECO:0000313" key="4">
    <source>
        <dbReference type="Proteomes" id="UP001164743"/>
    </source>
</evidence>
<reference evidence="3" key="1">
    <citation type="submission" date="2022-10" db="EMBL/GenBank/DDBJ databases">
        <title>Puccinia triticina Genome sequencing and assembly.</title>
        <authorList>
            <person name="Li C."/>
        </authorList>
    </citation>
    <scope>NUCLEOTIDE SEQUENCE</scope>
    <source>
        <strain evidence="3">Pt15</strain>
    </source>
</reference>
<dbReference type="Proteomes" id="UP001164743">
    <property type="component" value="Chromosome 10A"/>
</dbReference>
<dbReference type="EMBL" id="CP110430">
    <property type="protein sequence ID" value="WAQ89275.1"/>
    <property type="molecule type" value="Genomic_DNA"/>
</dbReference>